<sequence>MSLNYEDVQRIIQLLNTSHFDELHLEADGIKLDLKRHGFANGALPAGAAGQESAALSPPAAKPDRQDDAPTSKPAQHPPASNTTLSDAALLEIRAPMLGAFYCSPKPGAAPFVSIGSKVSSHTIIGIIEVMKLMNSVAADISGEVVEILAKDGDLVEYDQVLLRVRPA</sequence>
<evidence type="ECO:0000313" key="8">
    <source>
        <dbReference type="Proteomes" id="UP000253628"/>
    </source>
</evidence>
<organism evidence="7 8">
    <name type="scientific">Eoetvoesiella caeni</name>
    <dbReference type="NCBI Taxonomy" id="645616"/>
    <lineage>
        <taxon>Bacteria</taxon>
        <taxon>Pseudomonadati</taxon>
        <taxon>Pseudomonadota</taxon>
        <taxon>Betaproteobacteria</taxon>
        <taxon>Burkholderiales</taxon>
        <taxon>Alcaligenaceae</taxon>
        <taxon>Eoetvoesiella</taxon>
    </lineage>
</organism>
<dbReference type="UniPathway" id="UPA00094"/>
<feature type="domain" description="Lipoyl-binding" evidence="6">
    <location>
        <begin position="90"/>
        <end position="166"/>
    </location>
</feature>
<evidence type="ECO:0000256" key="3">
    <source>
        <dbReference type="ARBA" id="ARBA00023267"/>
    </source>
</evidence>
<dbReference type="Pfam" id="PF00364">
    <property type="entry name" value="Biotin_lipoyl"/>
    <property type="match status" value="1"/>
</dbReference>
<comment type="caution">
    <text evidence="7">The sequence shown here is derived from an EMBL/GenBank/DDBJ whole genome shotgun (WGS) entry which is preliminary data.</text>
</comment>
<dbReference type="InterPro" id="IPR050709">
    <property type="entry name" value="Biotin_Carboxyl_Carrier/Decarb"/>
</dbReference>
<keyword evidence="8" id="KW-1185">Reference proteome</keyword>
<feature type="region of interest" description="Disordered" evidence="5">
    <location>
        <begin position="50"/>
        <end position="83"/>
    </location>
</feature>
<gene>
    <name evidence="7" type="ORF">DFR37_11542</name>
</gene>
<dbReference type="PANTHER" id="PTHR45266">
    <property type="entry name" value="OXALOACETATE DECARBOXYLASE ALPHA CHAIN"/>
    <property type="match status" value="1"/>
</dbReference>
<dbReference type="GO" id="GO:0006633">
    <property type="term" value="P:fatty acid biosynthetic process"/>
    <property type="evidence" value="ECO:0007669"/>
    <property type="project" value="UniProtKB-UniPathway"/>
</dbReference>
<dbReference type="SUPFAM" id="SSF51230">
    <property type="entry name" value="Single hybrid motif"/>
    <property type="match status" value="1"/>
</dbReference>
<dbReference type="RefSeq" id="WP_170139960.1">
    <property type="nucleotide sequence ID" value="NZ_JACCEU010000011.1"/>
</dbReference>
<evidence type="ECO:0000256" key="5">
    <source>
        <dbReference type="SAM" id="MobiDB-lite"/>
    </source>
</evidence>
<dbReference type="InterPro" id="IPR000089">
    <property type="entry name" value="Biotin_lipoyl"/>
</dbReference>
<dbReference type="GO" id="GO:0009317">
    <property type="term" value="C:acetyl-CoA carboxylase complex"/>
    <property type="evidence" value="ECO:0007669"/>
    <property type="project" value="InterPro"/>
</dbReference>
<dbReference type="PANTHER" id="PTHR45266:SF3">
    <property type="entry name" value="OXALOACETATE DECARBOXYLASE ALPHA CHAIN"/>
    <property type="match status" value="1"/>
</dbReference>
<evidence type="ECO:0000256" key="2">
    <source>
        <dbReference type="ARBA" id="ARBA00017562"/>
    </source>
</evidence>
<keyword evidence="3 4" id="KW-0092">Biotin</keyword>
<dbReference type="PRINTS" id="PR01071">
    <property type="entry name" value="ACOABIOTINCC"/>
</dbReference>
<keyword evidence="4" id="KW-0276">Fatty acid metabolism</keyword>
<keyword evidence="4" id="KW-0443">Lipid metabolism</keyword>
<accession>A0A366H4J1</accession>
<dbReference type="NCBIfam" id="TIGR00531">
    <property type="entry name" value="BCCP"/>
    <property type="match status" value="1"/>
</dbReference>
<dbReference type="AlphaFoldDB" id="A0A366H4J1"/>
<keyword evidence="4" id="KW-0444">Lipid biosynthesis</keyword>
<dbReference type="CDD" id="cd06850">
    <property type="entry name" value="biotinyl_domain"/>
    <property type="match status" value="1"/>
</dbReference>
<evidence type="ECO:0000259" key="6">
    <source>
        <dbReference type="PROSITE" id="PS50968"/>
    </source>
</evidence>
<dbReference type="GO" id="GO:0003989">
    <property type="term" value="F:acetyl-CoA carboxylase activity"/>
    <property type="evidence" value="ECO:0007669"/>
    <property type="project" value="InterPro"/>
</dbReference>
<comment type="function">
    <text evidence="1 4">This protein is a component of the acetyl coenzyme A carboxylase complex; first, biotin carboxylase catalyzes the carboxylation of the carrier protein and then the transcarboxylase transfers the carboxyl group to form malonyl-CoA.</text>
</comment>
<evidence type="ECO:0000256" key="1">
    <source>
        <dbReference type="ARBA" id="ARBA00003761"/>
    </source>
</evidence>
<dbReference type="Proteomes" id="UP000253628">
    <property type="component" value="Unassembled WGS sequence"/>
</dbReference>
<dbReference type="InterPro" id="IPR001249">
    <property type="entry name" value="AcCoA_biotinCC"/>
</dbReference>
<dbReference type="InterPro" id="IPR011053">
    <property type="entry name" value="Single_hybrid_motif"/>
</dbReference>
<dbReference type="Gene3D" id="2.40.50.100">
    <property type="match status" value="1"/>
</dbReference>
<dbReference type="EMBL" id="QNRQ01000015">
    <property type="protein sequence ID" value="RBP35768.1"/>
    <property type="molecule type" value="Genomic_DNA"/>
</dbReference>
<proteinExistence type="predicted"/>
<protein>
    <recommendedName>
        <fullName evidence="2 4">Biotin carboxyl carrier protein of acetyl-CoA carboxylase</fullName>
    </recommendedName>
</protein>
<evidence type="ECO:0000313" key="7">
    <source>
        <dbReference type="EMBL" id="RBP35768.1"/>
    </source>
</evidence>
<comment type="pathway">
    <text evidence="4">Lipid metabolism; fatty acid biosynthesis.</text>
</comment>
<evidence type="ECO:0000256" key="4">
    <source>
        <dbReference type="RuleBase" id="RU364072"/>
    </source>
</evidence>
<name>A0A366H4J1_9BURK</name>
<keyword evidence="4" id="KW-0275">Fatty acid biosynthesis</keyword>
<reference evidence="7 8" key="1">
    <citation type="submission" date="2018-06" db="EMBL/GenBank/DDBJ databases">
        <title>Genomic Encyclopedia of Type Strains, Phase IV (KMG-IV): sequencing the most valuable type-strain genomes for metagenomic binning, comparative biology and taxonomic classification.</title>
        <authorList>
            <person name="Goeker M."/>
        </authorList>
    </citation>
    <scope>NUCLEOTIDE SEQUENCE [LARGE SCALE GENOMIC DNA]</scope>
    <source>
        <strain evidence="7 8">DSM 25520</strain>
    </source>
</reference>
<dbReference type="PROSITE" id="PS50968">
    <property type="entry name" value="BIOTINYL_LIPOYL"/>
    <property type="match status" value="1"/>
</dbReference>